<keyword evidence="1" id="KW-0812">Transmembrane</keyword>
<reference evidence="2" key="1">
    <citation type="submission" date="2020-07" db="EMBL/GenBank/DDBJ databases">
        <title>Genomic analysis of a strain of Sedimentibacter Hydroxybenzoicus DSM7310.</title>
        <authorList>
            <person name="Ma S."/>
        </authorList>
    </citation>
    <scope>NUCLEOTIDE SEQUENCE</scope>
    <source>
        <strain evidence="2">DSM 7310</strain>
    </source>
</reference>
<gene>
    <name evidence="2" type="ORF">HZF24_06290</name>
</gene>
<feature type="transmembrane region" description="Helical" evidence="1">
    <location>
        <begin position="371"/>
        <end position="391"/>
    </location>
</feature>
<evidence type="ECO:0008006" key="4">
    <source>
        <dbReference type="Google" id="ProtNLM"/>
    </source>
</evidence>
<feature type="transmembrane region" description="Helical" evidence="1">
    <location>
        <begin position="315"/>
        <end position="333"/>
    </location>
</feature>
<comment type="caution">
    <text evidence="2">The sequence shown here is derived from an EMBL/GenBank/DDBJ whole genome shotgun (WGS) entry which is preliminary data.</text>
</comment>
<evidence type="ECO:0000313" key="3">
    <source>
        <dbReference type="Proteomes" id="UP000611629"/>
    </source>
</evidence>
<keyword evidence="1" id="KW-0472">Membrane</keyword>
<evidence type="ECO:0000313" key="2">
    <source>
        <dbReference type="EMBL" id="NYB73748.1"/>
    </source>
</evidence>
<sequence length="404" mass="46423">MNRIIREYKKEALIFLLLFIAYTMWMYALFINEQVTSCYSGSSYRLESNPIKVNEFNQINEKVNEGKSSAKNITGWFQINNETITDDRDISISSDVIYVFGNVPYELGVTSEYSCAISSDKAYELWNSYNVEGEYVRIGNVKYKVLSVLHGMSDIIIVNANGQSALRDAEITALEVEINEDDFWSPEVFEYENFIESDIIVSYTEITGILSSVSLLPAYGIFLAALAKLVFEIIQNRKNIPYIFILSAIGLIWIIINVKIFQLNFYIPESMIPDKWSNFGFWTSKINSFRGYLRDVALMKSYYPDLHIKSMTDSILIYSVLSAVIFLFSARMLKIRTENKLIVTELVIIIISLLSFLVSYINNIAAKTSNIYWMGIPGYILINYVVNNLNIKYKSFKDVIKCLQ</sequence>
<dbReference type="Proteomes" id="UP000611629">
    <property type="component" value="Unassembled WGS sequence"/>
</dbReference>
<dbReference type="RefSeq" id="WP_179237443.1">
    <property type="nucleotide sequence ID" value="NZ_JACBNQ010000004.1"/>
</dbReference>
<dbReference type="AlphaFoldDB" id="A0A974GVU7"/>
<dbReference type="EMBL" id="JACBNQ010000004">
    <property type="protein sequence ID" value="NYB73748.1"/>
    <property type="molecule type" value="Genomic_DNA"/>
</dbReference>
<feature type="transmembrane region" description="Helical" evidence="1">
    <location>
        <begin position="243"/>
        <end position="267"/>
    </location>
</feature>
<evidence type="ECO:0000256" key="1">
    <source>
        <dbReference type="SAM" id="Phobius"/>
    </source>
</evidence>
<feature type="transmembrane region" description="Helical" evidence="1">
    <location>
        <begin position="12"/>
        <end position="30"/>
    </location>
</feature>
<feature type="transmembrane region" description="Helical" evidence="1">
    <location>
        <begin position="345"/>
        <end position="365"/>
    </location>
</feature>
<proteinExistence type="predicted"/>
<keyword evidence="3" id="KW-1185">Reference proteome</keyword>
<feature type="transmembrane region" description="Helical" evidence="1">
    <location>
        <begin position="209"/>
        <end position="231"/>
    </location>
</feature>
<keyword evidence="1" id="KW-1133">Transmembrane helix</keyword>
<organism evidence="2 3">
    <name type="scientific">Sedimentibacter hydroxybenzoicus DSM 7310</name>
    <dbReference type="NCBI Taxonomy" id="1123245"/>
    <lineage>
        <taxon>Bacteria</taxon>
        <taxon>Bacillati</taxon>
        <taxon>Bacillota</taxon>
        <taxon>Tissierellia</taxon>
        <taxon>Sedimentibacter</taxon>
    </lineage>
</organism>
<name>A0A974GVU7_SEDHY</name>
<protein>
    <recommendedName>
        <fullName evidence="4">MacB-like periplasmic core domain-containing protein</fullName>
    </recommendedName>
</protein>
<accession>A0A974GVU7</accession>